<evidence type="ECO:0000256" key="2">
    <source>
        <dbReference type="SAM" id="SignalP"/>
    </source>
</evidence>
<keyword evidence="1" id="KW-1133">Transmembrane helix</keyword>
<feature type="transmembrane region" description="Helical" evidence="1">
    <location>
        <begin position="79"/>
        <end position="98"/>
    </location>
</feature>
<evidence type="ECO:0000256" key="1">
    <source>
        <dbReference type="SAM" id="Phobius"/>
    </source>
</evidence>
<reference evidence="3" key="1">
    <citation type="journal article" date="2020" name="Stud. Mycol.">
        <title>101 Dothideomycetes genomes: a test case for predicting lifestyles and emergence of pathogens.</title>
        <authorList>
            <person name="Haridas S."/>
            <person name="Albert R."/>
            <person name="Binder M."/>
            <person name="Bloem J."/>
            <person name="Labutti K."/>
            <person name="Salamov A."/>
            <person name="Andreopoulos B."/>
            <person name="Baker S."/>
            <person name="Barry K."/>
            <person name="Bills G."/>
            <person name="Bluhm B."/>
            <person name="Cannon C."/>
            <person name="Castanera R."/>
            <person name="Culley D."/>
            <person name="Daum C."/>
            <person name="Ezra D."/>
            <person name="Gonzalez J."/>
            <person name="Henrissat B."/>
            <person name="Kuo A."/>
            <person name="Liang C."/>
            <person name="Lipzen A."/>
            <person name="Lutzoni F."/>
            <person name="Magnuson J."/>
            <person name="Mondo S."/>
            <person name="Nolan M."/>
            <person name="Ohm R."/>
            <person name="Pangilinan J."/>
            <person name="Park H.-J."/>
            <person name="Ramirez L."/>
            <person name="Alfaro M."/>
            <person name="Sun H."/>
            <person name="Tritt A."/>
            <person name="Yoshinaga Y."/>
            <person name="Zwiers L.-H."/>
            <person name="Turgeon B."/>
            <person name="Goodwin S."/>
            <person name="Spatafora J."/>
            <person name="Crous P."/>
            <person name="Grigoriev I."/>
        </authorList>
    </citation>
    <scope>NUCLEOTIDE SEQUENCE</scope>
    <source>
        <strain evidence="3">CBS 113818</strain>
    </source>
</reference>
<feature type="signal peptide" evidence="2">
    <location>
        <begin position="1"/>
        <end position="21"/>
    </location>
</feature>
<name>A0A6A7AKA4_9PLEO</name>
<feature type="chain" id="PRO_5025521967" evidence="2">
    <location>
        <begin position="22"/>
        <end position="123"/>
    </location>
</feature>
<dbReference type="AlphaFoldDB" id="A0A6A7AKA4"/>
<organism evidence="3 4">
    <name type="scientific">Ophiobolus disseminans</name>
    <dbReference type="NCBI Taxonomy" id="1469910"/>
    <lineage>
        <taxon>Eukaryota</taxon>
        <taxon>Fungi</taxon>
        <taxon>Dikarya</taxon>
        <taxon>Ascomycota</taxon>
        <taxon>Pezizomycotina</taxon>
        <taxon>Dothideomycetes</taxon>
        <taxon>Pleosporomycetidae</taxon>
        <taxon>Pleosporales</taxon>
        <taxon>Pleosporineae</taxon>
        <taxon>Phaeosphaeriaceae</taxon>
        <taxon>Ophiobolus</taxon>
    </lineage>
</organism>
<protein>
    <submittedName>
        <fullName evidence="3">Uncharacterized protein</fullName>
    </submittedName>
</protein>
<dbReference type="Proteomes" id="UP000799424">
    <property type="component" value="Unassembled WGS sequence"/>
</dbReference>
<proteinExistence type="predicted"/>
<gene>
    <name evidence="3" type="ORF">CC86DRAFT_4977</name>
</gene>
<accession>A0A6A7AKA4</accession>
<keyword evidence="1" id="KW-0472">Membrane</keyword>
<dbReference type="EMBL" id="MU006216">
    <property type="protein sequence ID" value="KAF2833099.1"/>
    <property type="molecule type" value="Genomic_DNA"/>
</dbReference>
<evidence type="ECO:0000313" key="3">
    <source>
        <dbReference type="EMBL" id="KAF2833099.1"/>
    </source>
</evidence>
<keyword evidence="1" id="KW-0812">Transmembrane</keyword>
<sequence length="123" mass="13745">MFFDFSVSLAVLSSIIHLSRQDSDSAKKDCTSISFAAEMSIPFFILVRICCPPPTLLRHSLEWGRCFWFGMGGDGNIGIFWHFFSLCAYLLSLGGFWVHGLVMGYEYEEDGGGRTGGFFFASK</sequence>
<evidence type="ECO:0000313" key="4">
    <source>
        <dbReference type="Proteomes" id="UP000799424"/>
    </source>
</evidence>
<keyword evidence="4" id="KW-1185">Reference proteome</keyword>
<keyword evidence="2" id="KW-0732">Signal</keyword>